<dbReference type="SMART" id="SM00953">
    <property type="entry name" value="RES"/>
    <property type="match status" value="1"/>
</dbReference>
<protein>
    <submittedName>
        <fullName evidence="2">RES domain-containing protein</fullName>
    </submittedName>
</protein>
<dbReference type="Proteomes" id="UP000029444">
    <property type="component" value="Unassembled WGS sequence"/>
</dbReference>
<accession>A0A095UUF3</accession>
<dbReference type="eggNOG" id="COG5654">
    <property type="taxonomic scope" value="Bacteria"/>
</dbReference>
<dbReference type="STRING" id="1177154.Y5S_00617"/>
<organism evidence="2 3">
    <name type="scientific">Alcanivorax nanhaiticus</name>
    <dbReference type="NCBI Taxonomy" id="1177154"/>
    <lineage>
        <taxon>Bacteria</taxon>
        <taxon>Pseudomonadati</taxon>
        <taxon>Pseudomonadota</taxon>
        <taxon>Gammaproteobacteria</taxon>
        <taxon>Oceanospirillales</taxon>
        <taxon>Alcanivoracaceae</taxon>
        <taxon>Alcanivorax</taxon>
    </lineage>
</organism>
<dbReference type="RefSeq" id="WP_035230317.1">
    <property type="nucleotide sequence ID" value="NZ_ARXV01000002.1"/>
</dbReference>
<reference evidence="2 3" key="1">
    <citation type="submission" date="2012-09" db="EMBL/GenBank/DDBJ databases">
        <title>Genome Sequence of alkane-degrading Bacterium Alcanivorax sp. 19-m-6.</title>
        <authorList>
            <person name="Lai Q."/>
            <person name="Shao Z."/>
        </authorList>
    </citation>
    <scope>NUCLEOTIDE SEQUENCE [LARGE SCALE GENOMIC DNA]</scope>
    <source>
        <strain evidence="2 3">19-m-6</strain>
    </source>
</reference>
<dbReference type="PATRIC" id="fig|1177154.3.peg.624"/>
<dbReference type="OrthoDB" id="9795903at2"/>
<feature type="domain" description="RES" evidence="1">
    <location>
        <begin position="80"/>
        <end position="206"/>
    </location>
</feature>
<gene>
    <name evidence="2" type="ORF">Y5S_00617</name>
</gene>
<evidence type="ECO:0000313" key="2">
    <source>
        <dbReference type="EMBL" id="KGD66145.1"/>
    </source>
</evidence>
<sequence>MIAIDTLPSSEVNEPVYRVILSRYPQINLFERVSNPQDWEVLYAVESLTNPRLRDEVGDIRLVPPEDRVYGDGASWIMAAFTHPPVDGRGGRFNRDFGIYYCAADEAVAIAESSFHRARFLRESRIDKTTQEMRVIRVQLGPTTLHDVRHLAEDAIYDPENYGEAQQLGYALRDAKSFGVHYQSVRAQGECYGVMRARALSDAIHWRYLRYHYDQGAIVNVESINGNSGGSGRR</sequence>
<keyword evidence="3" id="KW-1185">Reference proteome</keyword>
<evidence type="ECO:0000313" key="3">
    <source>
        <dbReference type="Proteomes" id="UP000029444"/>
    </source>
</evidence>
<comment type="caution">
    <text evidence="2">The sequence shown here is derived from an EMBL/GenBank/DDBJ whole genome shotgun (WGS) entry which is preliminary data.</text>
</comment>
<dbReference type="EMBL" id="ARXV01000002">
    <property type="protein sequence ID" value="KGD66145.1"/>
    <property type="molecule type" value="Genomic_DNA"/>
</dbReference>
<evidence type="ECO:0000259" key="1">
    <source>
        <dbReference type="SMART" id="SM00953"/>
    </source>
</evidence>
<name>A0A095UUF3_9GAMM</name>
<proteinExistence type="predicted"/>
<dbReference type="Pfam" id="PF08808">
    <property type="entry name" value="RES"/>
    <property type="match status" value="1"/>
</dbReference>
<dbReference type="InterPro" id="IPR014914">
    <property type="entry name" value="RES_dom"/>
</dbReference>
<dbReference type="AlphaFoldDB" id="A0A095UUF3"/>